<evidence type="ECO:0000313" key="1">
    <source>
        <dbReference type="EMBL" id="PSB21648.1"/>
    </source>
</evidence>
<dbReference type="AlphaFoldDB" id="A0A2T1DMC0"/>
<gene>
    <name evidence="1" type="ORF">C7B65_03440</name>
</gene>
<comment type="caution">
    <text evidence="1">The sequence shown here is derived from an EMBL/GenBank/DDBJ whole genome shotgun (WGS) entry which is preliminary data.</text>
</comment>
<name>A0A2T1DMC0_9CYAN</name>
<proteinExistence type="predicted"/>
<organism evidence="1 2">
    <name type="scientific">Phormidesmis priestleyi ULC007</name>
    <dbReference type="NCBI Taxonomy" id="1920490"/>
    <lineage>
        <taxon>Bacteria</taxon>
        <taxon>Bacillati</taxon>
        <taxon>Cyanobacteriota</taxon>
        <taxon>Cyanophyceae</taxon>
        <taxon>Leptolyngbyales</taxon>
        <taxon>Leptolyngbyaceae</taxon>
        <taxon>Phormidesmis</taxon>
    </lineage>
</organism>
<keyword evidence="2" id="KW-1185">Reference proteome</keyword>
<dbReference type="Proteomes" id="UP000238634">
    <property type="component" value="Unassembled WGS sequence"/>
</dbReference>
<evidence type="ECO:0000313" key="2">
    <source>
        <dbReference type="Proteomes" id="UP000238634"/>
    </source>
</evidence>
<reference evidence="1 2" key="1">
    <citation type="submission" date="2018-02" db="EMBL/GenBank/DDBJ databases">
        <authorList>
            <person name="Cohen D.B."/>
            <person name="Kent A.D."/>
        </authorList>
    </citation>
    <scope>NUCLEOTIDE SEQUENCE [LARGE SCALE GENOMIC DNA]</scope>
    <source>
        <strain evidence="1 2">ULC007</strain>
    </source>
</reference>
<reference evidence="1 2" key="2">
    <citation type="submission" date="2018-03" db="EMBL/GenBank/DDBJ databases">
        <title>The ancient ancestry and fast evolution of plastids.</title>
        <authorList>
            <person name="Moore K.R."/>
            <person name="Magnabosco C."/>
            <person name="Momper L."/>
            <person name="Gold D.A."/>
            <person name="Bosak T."/>
            <person name="Fournier G.P."/>
        </authorList>
    </citation>
    <scope>NUCLEOTIDE SEQUENCE [LARGE SCALE GENOMIC DNA]</scope>
    <source>
        <strain evidence="1 2">ULC007</strain>
    </source>
</reference>
<dbReference type="EMBL" id="PVWG01000002">
    <property type="protein sequence ID" value="PSB21648.1"/>
    <property type="molecule type" value="Genomic_DNA"/>
</dbReference>
<protein>
    <submittedName>
        <fullName evidence="1">Uncharacterized protein</fullName>
    </submittedName>
</protein>
<sequence length="80" mass="9376">MLLDAKSQRQTQTLSYRSVNSYWELRSDRPTKVQGRIAASALTSFRDTTKVAKGIQSKRKISMLFTQPFRHERFHPTIYL</sequence>
<accession>A0A2T1DMC0</accession>